<feature type="transmembrane region" description="Helical" evidence="2">
    <location>
        <begin position="243"/>
        <end position="266"/>
    </location>
</feature>
<dbReference type="EMBL" id="QEEX01000002">
    <property type="protein sequence ID" value="PWB96081.1"/>
    <property type="molecule type" value="Genomic_DNA"/>
</dbReference>
<feature type="transmembrane region" description="Helical" evidence="2">
    <location>
        <begin position="51"/>
        <end position="77"/>
    </location>
</feature>
<sequence length="364" mass="38506">MPSQQAPTPQPGPAPQWTKPTQVGLIPLRPLTLGALLAATFNAFRRNPRPTLAIALGSQIATWILSAGIIALFLWAALPRLENTAAEDSDVVTAGTVFAAVLIYLVPIFFSVIAAALLQGIVVIEVSRAVLGEKLTLRQLWATAKGRFGALIGWSLLLMAALLLVIAALTAIIVLFITTLGVVGIVLSVLLGLFAIAGGAALAVWLGTKLSLVPSAIMIERLPLRTAIARSWTLISGRFWRTFGIQILVSSILALATNLVSAPFSFFAPMIASLLDPTASDNPSAIIAFAVVYVVMLILIVVLTAISMIIQSSTSALIYLDLRMRKEGLDLELARFVEERDSGVAPSGNPYTSPAARQPGTPLA</sequence>
<evidence type="ECO:0000256" key="1">
    <source>
        <dbReference type="SAM" id="MobiDB-lite"/>
    </source>
</evidence>
<proteinExistence type="predicted"/>
<evidence type="ECO:0008006" key="5">
    <source>
        <dbReference type="Google" id="ProtNLM"/>
    </source>
</evidence>
<feature type="transmembrane region" description="Helical" evidence="2">
    <location>
        <begin position="286"/>
        <end position="310"/>
    </location>
</feature>
<dbReference type="Proteomes" id="UP000244978">
    <property type="component" value="Unassembled WGS sequence"/>
</dbReference>
<organism evidence="3 4">
    <name type="scientific">Homoserinimonas hongtaonis</name>
    <dbReference type="NCBI Taxonomy" id="2079791"/>
    <lineage>
        <taxon>Bacteria</taxon>
        <taxon>Bacillati</taxon>
        <taxon>Actinomycetota</taxon>
        <taxon>Actinomycetes</taxon>
        <taxon>Micrococcales</taxon>
        <taxon>Microbacteriaceae</taxon>
        <taxon>Homoserinimonas</taxon>
    </lineage>
</organism>
<keyword evidence="4" id="KW-1185">Reference proteome</keyword>
<evidence type="ECO:0000313" key="4">
    <source>
        <dbReference type="Proteomes" id="UP000244978"/>
    </source>
</evidence>
<keyword evidence="2" id="KW-1133">Transmembrane helix</keyword>
<evidence type="ECO:0000313" key="3">
    <source>
        <dbReference type="EMBL" id="PWB96081.1"/>
    </source>
</evidence>
<feature type="transmembrane region" description="Helical" evidence="2">
    <location>
        <begin position="97"/>
        <end position="127"/>
    </location>
</feature>
<feature type="region of interest" description="Disordered" evidence="1">
    <location>
        <begin position="342"/>
        <end position="364"/>
    </location>
</feature>
<feature type="transmembrane region" description="Helical" evidence="2">
    <location>
        <begin position="183"/>
        <end position="206"/>
    </location>
</feature>
<keyword evidence="2" id="KW-0812">Transmembrane</keyword>
<feature type="transmembrane region" description="Helical" evidence="2">
    <location>
        <begin position="148"/>
        <end position="177"/>
    </location>
</feature>
<protein>
    <recommendedName>
        <fullName evidence="5">Glycerophosphoryl diester phosphodiesterase membrane domain-containing protein</fullName>
    </recommendedName>
</protein>
<name>A0A2U1SWR9_9MICO</name>
<reference evidence="4" key="1">
    <citation type="submission" date="2018-04" db="EMBL/GenBank/DDBJ databases">
        <authorList>
            <person name="Liu S."/>
            <person name="Wang Z."/>
            <person name="Li J."/>
        </authorList>
    </citation>
    <scope>NUCLEOTIDE SEQUENCE [LARGE SCALE GENOMIC DNA]</scope>
    <source>
        <strain evidence="4">S1194</strain>
    </source>
</reference>
<keyword evidence="2" id="KW-0472">Membrane</keyword>
<accession>A0A2U1SWR9</accession>
<dbReference type="AlphaFoldDB" id="A0A2U1SWR9"/>
<evidence type="ECO:0000256" key="2">
    <source>
        <dbReference type="SAM" id="Phobius"/>
    </source>
</evidence>
<gene>
    <name evidence="3" type="ORF">DF220_11865</name>
</gene>
<comment type="caution">
    <text evidence="3">The sequence shown here is derived from an EMBL/GenBank/DDBJ whole genome shotgun (WGS) entry which is preliminary data.</text>
</comment>